<protein>
    <submittedName>
        <fullName evidence="4">TyeA family type III secretion system gatekeeper subunit</fullName>
    </submittedName>
</protein>
<evidence type="ECO:0000256" key="1">
    <source>
        <dbReference type="SAM" id="MobiDB-lite"/>
    </source>
</evidence>
<sequence length="342" mass="38316">MVRVDGASSVDFHQPQESHGIRAQVSPATNVMAMAAAELAEVRAEALEETMEGLSLGLSSHLKKINQGKEPEDLRFAALANLMQQLGDEQSTTVNKLVEQFASLGDGERILSQLKQSGMDSGSVMLLMMALVMSGKLGEAALKKLKQALKELLAQEGAEIALFAAMEGLPLDHAGLHALTQMYQQAARGNAGLAKWFDMLRHLPDRRRKIRVLLRALSEPLNDQTAARNMVKLVAVVDDLRRLLIFLTLEEHCNLLGRATQLDGDEVLNISLQLIEQAWVYPQWLEERIHHLPLLPARRLGFLRRWRELLTIVPLDCFRDPEQKEHVEEAMMGLLDKWCDQE</sequence>
<name>A0ABX5WYR2_9GAMM</name>
<evidence type="ECO:0000259" key="3">
    <source>
        <dbReference type="Pfam" id="PF09059"/>
    </source>
</evidence>
<dbReference type="Pfam" id="PF07201">
    <property type="entry name" value="HrpJ"/>
    <property type="match status" value="1"/>
</dbReference>
<dbReference type="InterPro" id="IPR015144">
    <property type="entry name" value="T3SS_TyeA"/>
</dbReference>
<feature type="domain" description="Type III secretion system effector delivery regulator TyeA" evidence="3">
    <location>
        <begin position="272"/>
        <end position="342"/>
    </location>
</feature>
<evidence type="ECO:0000259" key="2">
    <source>
        <dbReference type="Pfam" id="PF07201"/>
    </source>
</evidence>
<proteinExistence type="predicted"/>
<reference evidence="4 5" key="1">
    <citation type="submission" date="2019-07" db="EMBL/GenBank/DDBJ databases">
        <title>Shewanella sp. YLB-06 whole genomic sequence.</title>
        <authorList>
            <person name="Yu L."/>
        </authorList>
    </citation>
    <scope>NUCLEOTIDE SEQUENCE [LARGE SCALE GENOMIC DNA]</scope>
    <source>
        <strain evidence="4 5">YLB-06</strain>
    </source>
</reference>
<dbReference type="Proteomes" id="UP000315947">
    <property type="component" value="Chromosome"/>
</dbReference>
<evidence type="ECO:0000313" key="4">
    <source>
        <dbReference type="EMBL" id="QDO84234.1"/>
    </source>
</evidence>
<dbReference type="EMBL" id="CP041614">
    <property type="protein sequence ID" value="QDO84234.1"/>
    <property type="molecule type" value="Genomic_DNA"/>
</dbReference>
<dbReference type="Pfam" id="PF09059">
    <property type="entry name" value="TyeA"/>
    <property type="match status" value="1"/>
</dbReference>
<feature type="domain" description="Hypersensitivity response secretion-like HrpJ" evidence="2">
    <location>
        <begin position="47"/>
        <end position="202"/>
    </location>
</feature>
<dbReference type="InterPro" id="IPR010812">
    <property type="entry name" value="HrpJ-like"/>
</dbReference>
<gene>
    <name evidence="4" type="ORF">FM037_14585</name>
</gene>
<dbReference type="InterPro" id="IPR013351">
    <property type="entry name" value="T3SS_TyeA-rel"/>
</dbReference>
<dbReference type="Gene3D" id="1.20.1280.80">
    <property type="match status" value="1"/>
</dbReference>
<feature type="region of interest" description="Disordered" evidence="1">
    <location>
        <begin position="1"/>
        <end position="24"/>
    </location>
</feature>
<dbReference type="SUPFAM" id="SSF140591">
    <property type="entry name" value="Type III secretion system domain"/>
    <property type="match status" value="2"/>
</dbReference>
<keyword evidence="5" id="KW-1185">Reference proteome</keyword>
<dbReference type="NCBIfam" id="TIGR02511">
    <property type="entry name" value="type_III_tyeA"/>
    <property type="match status" value="1"/>
</dbReference>
<dbReference type="RefSeq" id="WP_144046597.1">
    <property type="nucleotide sequence ID" value="NZ_CP041614.1"/>
</dbReference>
<evidence type="ECO:0000313" key="5">
    <source>
        <dbReference type="Proteomes" id="UP000315947"/>
    </source>
</evidence>
<dbReference type="InterPro" id="IPR038347">
    <property type="entry name" value="TyeA_sf"/>
</dbReference>
<accession>A0ABX5WYR2</accession>
<organism evidence="4 5">
    <name type="scientific">Shewanella psychropiezotolerans</name>
    <dbReference type="NCBI Taxonomy" id="2593655"/>
    <lineage>
        <taxon>Bacteria</taxon>
        <taxon>Pseudomonadati</taxon>
        <taxon>Pseudomonadota</taxon>
        <taxon>Gammaproteobacteria</taxon>
        <taxon>Alteromonadales</taxon>
        <taxon>Shewanellaceae</taxon>
        <taxon>Shewanella</taxon>
    </lineage>
</organism>